<organism evidence="1">
    <name type="scientific">Siphoviridae sp. ctiuu37</name>
    <dbReference type="NCBI Taxonomy" id="2825628"/>
    <lineage>
        <taxon>Viruses</taxon>
        <taxon>Duplodnaviria</taxon>
        <taxon>Heunggongvirae</taxon>
        <taxon>Uroviricota</taxon>
        <taxon>Caudoviricetes</taxon>
    </lineage>
</organism>
<protein>
    <submittedName>
        <fullName evidence="1">Uncharacterized protein</fullName>
    </submittedName>
</protein>
<proteinExistence type="predicted"/>
<name>A0A8S5V7L5_9CAUD</name>
<dbReference type="EMBL" id="BK016214">
    <property type="protein sequence ID" value="DAG02753.1"/>
    <property type="molecule type" value="Genomic_DNA"/>
</dbReference>
<accession>A0A8S5V7L5</accession>
<sequence>MRVLEFSVTGQQIEKRGDFSGLVAGSEQYMTAKFYFDREWAGKVKVAEFRRIDSKIAECFSEKITGNCCIVRTEVLHGKKWYVNVVGLGKDGMKLSTNRIEVKQEE</sequence>
<reference evidence="1" key="1">
    <citation type="journal article" date="2021" name="Proc. Natl. Acad. Sci. U.S.A.">
        <title>A Catalog of Tens of Thousands of Viruses from Human Metagenomes Reveals Hidden Associations with Chronic Diseases.</title>
        <authorList>
            <person name="Tisza M.J."/>
            <person name="Buck C.B."/>
        </authorList>
    </citation>
    <scope>NUCLEOTIDE SEQUENCE</scope>
    <source>
        <strain evidence="1">Ctiuu37</strain>
    </source>
</reference>
<evidence type="ECO:0000313" key="1">
    <source>
        <dbReference type="EMBL" id="DAG02753.1"/>
    </source>
</evidence>